<accession>A0A9R1CX33</accession>
<comment type="caution">
    <text evidence="1">The sequence shown here is derived from an EMBL/GenBank/DDBJ whole genome shotgun (WGS) entry which is preliminary data.</text>
</comment>
<keyword evidence="2" id="KW-1185">Reference proteome</keyword>
<evidence type="ECO:0000313" key="1">
    <source>
        <dbReference type="EMBL" id="GJG58159.1"/>
    </source>
</evidence>
<name>A0A9R1CX33_9BACT</name>
<dbReference type="Proteomes" id="UP000825483">
    <property type="component" value="Unassembled WGS sequence"/>
</dbReference>
<dbReference type="EMBL" id="BPUB01000001">
    <property type="protein sequence ID" value="GJG58159.1"/>
    <property type="molecule type" value="Genomic_DNA"/>
</dbReference>
<dbReference type="AlphaFoldDB" id="A0A9R1CX33"/>
<protein>
    <submittedName>
        <fullName evidence="1">Uncharacterized protein</fullName>
    </submittedName>
</protein>
<evidence type="ECO:0000313" key="2">
    <source>
        <dbReference type="Proteomes" id="UP000825483"/>
    </source>
</evidence>
<proteinExistence type="predicted"/>
<reference evidence="1" key="1">
    <citation type="journal article" date="2022" name="Int. J. Syst. Evol. Microbiol.">
        <title>Prevotella lacticifex sp. nov., isolated from the rumen of cows.</title>
        <authorList>
            <person name="Shinkai T."/>
            <person name="Ikeyama N."/>
            <person name="Kumagai M."/>
            <person name="Ohmori H."/>
            <person name="Sakamoto M."/>
            <person name="Ohkuma M."/>
            <person name="Mitsumori M."/>
        </authorList>
    </citation>
    <scope>NUCLEOTIDE SEQUENCE</scope>
    <source>
        <strain evidence="1">R5076</strain>
    </source>
</reference>
<gene>
    <name evidence="1" type="ORF">PRLR5076_10100</name>
</gene>
<organism evidence="1 2">
    <name type="scientific">Prevotella lacticifex</name>
    <dbReference type="NCBI Taxonomy" id="2854755"/>
    <lineage>
        <taxon>Bacteria</taxon>
        <taxon>Pseudomonadati</taxon>
        <taxon>Bacteroidota</taxon>
        <taxon>Bacteroidia</taxon>
        <taxon>Bacteroidales</taxon>
        <taxon>Prevotellaceae</taxon>
        <taxon>Prevotella</taxon>
    </lineage>
</organism>
<sequence>MPRGDKNQIMHYSVPTFSSLEEANIGTIIVDIERKIQINRQINDNLPLPDHSSVVVTALYVA</sequence>